<keyword evidence="3" id="KW-0614">Plasmid</keyword>
<dbReference type="InterPro" id="IPR006311">
    <property type="entry name" value="TAT_signal"/>
</dbReference>
<dbReference type="GO" id="GO:0016787">
    <property type="term" value="F:hydrolase activity"/>
    <property type="evidence" value="ECO:0007669"/>
    <property type="project" value="InterPro"/>
</dbReference>
<evidence type="ECO:0000313" key="3">
    <source>
        <dbReference type="EMBL" id="ADW70975.1"/>
    </source>
</evidence>
<dbReference type="PROSITE" id="PS51318">
    <property type="entry name" value="TAT"/>
    <property type="match status" value="1"/>
</dbReference>
<protein>
    <submittedName>
        <fullName evidence="3">Metallophosphoesterase</fullName>
    </submittedName>
</protein>
<organism evidence="4">
    <name type="scientific">Granulicella tundricola (strain ATCC BAA-1859 / DSM 23138 / MP5ACTX9)</name>
    <dbReference type="NCBI Taxonomy" id="1198114"/>
    <lineage>
        <taxon>Bacteria</taxon>
        <taxon>Pseudomonadati</taxon>
        <taxon>Acidobacteriota</taxon>
        <taxon>Terriglobia</taxon>
        <taxon>Terriglobales</taxon>
        <taxon>Acidobacteriaceae</taxon>
        <taxon>Granulicella</taxon>
    </lineage>
</organism>
<dbReference type="InterPro" id="IPR051918">
    <property type="entry name" value="STPP_CPPED1"/>
</dbReference>
<dbReference type="InterPro" id="IPR004843">
    <property type="entry name" value="Calcineurin-like_PHP"/>
</dbReference>
<feature type="domain" description="Calcineurin-like phosphoesterase" evidence="2">
    <location>
        <begin position="257"/>
        <end position="488"/>
    </location>
</feature>
<dbReference type="KEGG" id="acm:AciX9_4196"/>
<dbReference type="AlphaFoldDB" id="E8X691"/>
<dbReference type="PANTHER" id="PTHR43143:SF6">
    <property type="entry name" value="BLL3016 PROTEIN"/>
    <property type="match status" value="1"/>
</dbReference>
<dbReference type="InterPro" id="IPR029052">
    <property type="entry name" value="Metallo-depent_PP-like"/>
</dbReference>
<feature type="compositionally biased region" description="Basic and acidic residues" evidence="1">
    <location>
        <begin position="1"/>
        <end position="17"/>
    </location>
</feature>
<dbReference type="Proteomes" id="UP000000343">
    <property type="component" value="Plasmid pACIX901"/>
</dbReference>
<gene>
    <name evidence="3" type="ordered locus">AciX9_4196</name>
</gene>
<proteinExistence type="predicted"/>
<reference evidence="4" key="1">
    <citation type="submission" date="2011-01" db="EMBL/GenBank/DDBJ databases">
        <title>Complete sequence of plasmid1 of Acidobacterium sp. MP5ACTX9.</title>
        <authorList>
            <consortium name="US DOE Joint Genome Institute"/>
            <person name="Lucas S."/>
            <person name="Copeland A."/>
            <person name="Lapidus A."/>
            <person name="Cheng J.-F."/>
            <person name="Goodwin L."/>
            <person name="Pitluck S."/>
            <person name="Teshima H."/>
            <person name="Detter J.C."/>
            <person name="Han C."/>
            <person name="Tapia R."/>
            <person name="Land M."/>
            <person name="Hauser L."/>
            <person name="Kyrpides N."/>
            <person name="Ivanova N."/>
            <person name="Ovchinnikova G."/>
            <person name="Pagani I."/>
            <person name="Rawat S.R."/>
            <person name="Mannisto M."/>
            <person name="Haggblom M.M."/>
            <person name="Woyke T."/>
        </authorList>
    </citation>
    <scope>NUCLEOTIDE SEQUENCE [LARGE SCALE GENOMIC DNA]</scope>
    <source>
        <strain evidence="4">MP5ACTX9</strain>
        <plasmid evidence="4">Plasmid pACIX901</plasmid>
    </source>
</reference>
<accession>E8X691</accession>
<keyword evidence="4" id="KW-1185">Reference proteome</keyword>
<name>E8X691_GRATM</name>
<geneLocation type="plasmid" evidence="3 4">
    <name>pACIX901</name>
</geneLocation>
<evidence type="ECO:0000256" key="1">
    <source>
        <dbReference type="SAM" id="MobiDB-lite"/>
    </source>
</evidence>
<dbReference type="Pfam" id="PF00149">
    <property type="entry name" value="Metallophos"/>
    <property type="match status" value="1"/>
</dbReference>
<dbReference type="RefSeq" id="WP_013572887.1">
    <property type="nucleotide sequence ID" value="NC_015057.1"/>
</dbReference>
<evidence type="ECO:0000259" key="2">
    <source>
        <dbReference type="Pfam" id="PF00149"/>
    </source>
</evidence>
<dbReference type="HOGENOM" id="CLU_020356_0_0_0"/>
<dbReference type="Gene3D" id="3.60.21.10">
    <property type="match status" value="1"/>
</dbReference>
<dbReference type="EMBL" id="CP002481">
    <property type="protein sequence ID" value="ADW70975.1"/>
    <property type="molecule type" value="Genomic_DNA"/>
</dbReference>
<feature type="region of interest" description="Disordered" evidence="1">
    <location>
        <begin position="1"/>
        <end position="21"/>
    </location>
</feature>
<dbReference type="SUPFAM" id="SSF56300">
    <property type="entry name" value="Metallo-dependent phosphatases"/>
    <property type="match status" value="1"/>
</dbReference>
<evidence type="ECO:0000313" key="4">
    <source>
        <dbReference type="Proteomes" id="UP000000343"/>
    </source>
</evidence>
<dbReference type="OrthoDB" id="596345at2"/>
<dbReference type="PANTHER" id="PTHR43143">
    <property type="entry name" value="METALLOPHOSPHOESTERASE, CALCINEURIN SUPERFAMILY"/>
    <property type="match status" value="1"/>
</dbReference>
<sequence>MSQYEDEKNDRRNDEAKATNVNPRRRFLKNAMFGAGGVVATASLAGCADGSHAATSDTVTFTVPSHVYGDVPFGVSATAMSSGQITYTVVSGPATIAGSTVTLTGVGTVVLQASAAADSSYAAAMQQASFTVAPGTPAIAFTVPSLAFGDAPFTVAATSNSTGAFTYSVVSGPATINGATVTLTGAGTVVLQASQAAATPYAAGTQKASFTVSAGAPANTQVPSAAAWKFGIMADSQWYQTDDGYNPFSVAVDIRNHVLQQMINNKVKFVAHVGDLTSNAANSGQSLDIYGHALFCQSLYNAGIGYFTMRGNHEDSSDCATALPIAFPQTQTGVHNSAPAVVTGYSNPDTKTLPTPVNTGAPFTLGTNLSSPDPWGTGDLKGLSYSFDYNNARFVTLDQFTPSDAATNKQYSITTSVAAQQPWISAQLAGRTAGSHAFLLTHKGLNLPYHTDVLLGNDPSQNATATDAFMASLSQNGVRYLICGHDHMHDRSIVTANDGKSSPVTQLVSSSNSNYNYFPRNATVSPGDKLNDSYTSVRRRKIVAQELNTFGYYIVTVDGPNVTFEFYSSPSYAAFDLGQHQWDLASVTTVPATPPLNFSLHETFGYSLVGKDFQIPFGSAFTVVSDTSPNGTVAKLLSGSNVVQDTDYSGYQFVRSVSTGWATGSGAQVSDIFYLWGLHSTLVSSQSETYALQMSYNAGVSSALLNAGKVYIGAIGDGGGWVNAASANFGGTPVFVLGAWNSSYPLGTYGVDVANGVAWAVVNYDGVFAVTQTS</sequence>